<dbReference type="Proteomes" id="UP001375743">
    <property type="component" value="Unassembled WGS sequence"/>
</dbReference>
<accession>A0ABU8XPX0</accession>
<dbReference type="EMBL" id="JBBLZC010000007">
    <property type="protein sequence ID" value="MEK0083255.1"/>
    <property type="molecule type" value="Genomic_DNA"/>
</dbReference>
<gene>
    <name evidence="4" type="ORF">U1T56_08825</name>
</gene>
<comment type="similarity">
    <text evidence="1">Belongs to the carbon-nitrogen hydrolase superfamily. NIT1/NIT2 family.</text>
</comment>
<dbReference type="RefSeq" id="WP_418159102.1">
    <property type="nucleotide sequence ID" value="NZ_JBBLZC010000007.1"/>
</dbReference>
<feature type="domain" description="CN hydrolase" evidence="3">
    <location>
        <begin position="5"/>
        <end position="253"/>
    </location>
</feature>
<dbReference type="InterPro" id="IPR001110">
    <property type="entry name" value="UPF0012_CS"/>
</dbReference>
<dbReference type="PANTHER" id="PTHR23088">
    <property type="entry name" value="NITRILASE-RELATED"/>
    <property type="match status" value="1"/>
</dbReference>
<dbReference type="CDD" id="cd07572">
    <property type="entry name" value="nit"/>
    <property type="match status" value="1"/>
</dbReference>
<evidence type="ECO:0000313" key="4">
    <source>
        <dbReference type="EMBL" id="MEK0083255.1"/>
    </source>
</evidence>
<dbReference type="PANTHER" id="PTHR23088:SF27">
    <property type="entry name" value="DEAMINATED GLUTATHIONE AMIDASE"/>
    <property type="match status" value="1"/>
</dbReference>
<name>A0ABU8XPX0_9PROT</name>
<evidence type="ECO:0000259" key="3">
    <source>
        <dbReference type="PROSITE" id="PS50263"/>
    </source>
</evidence>
<dbReference type="SUPFAM" id="SSF56317">
    <property type="entry name" value="Carbon-nitrogen hydrolase"/>
    <property type="match status" value="1"/>
</dbReference>
<sequence length="277" mass="29765">MPRPVIVAAVQHCAGLDQADNLARLAHLVAEAKAGGAELVCLPEYCATYGTGPGGLVLGERPEVEHAGFAYLRRLARRHAVWLAVGSLAVAGPDGRTVNRSFLLDPEGQVRARYDKIHLFDVDLANGERYRESERIAPGAAAVLARTPLGRIGLSICYDLRFPQLYRRLAQAGAEILLVPAAFTRTTGRAHWEPLLRARAIENGAYVIAASQCGQAPDGDLARFGHSLVVGPWGEILADAGEEEGFIIAGLDLERVAEARAMIPALRHDRPFDLVGA</sequence>
<keyword evidence="2 4" id="KW-0378">Hydrolase</keyword>
<comment type="caution">
    <text evidence="4">The sequence shown here is derived from an EMBL/GenBank/DDBJ whole genome shotgun (WGS) entry which is preliminary data.</text>
</comment>
<evidence type="ECO:0000256" key="1">
    <source>
        <dbReference type="ARBA" id="ARBA00010613"/>
    </source>
</evidence>
<dbReference type="GO" id="GO:0016787">
    <property type="term" value="F:hydrolase activity"/>
    <property type="evidence" value="ECO:0007669"/>
    <property type="project" value="UniProtKB-KW"/>
</dbReference>
<dbReference type="InterPro" id="IPR003010">
    <property type="entry name" value="C-N_Hydrolase"/>
</dbReference>
<evidence type="ECO:0000313" key="5">
    <source>
        <dbReference type="Proteomes" id="UP001375743"/>
    </source>
</evidence>
<dbReference type="PROSITE" id="PS50263">
    <property type="entry name" value="CN_HYDROLASE"/>
    <property type="match status" value="1"/>
</dbReference>
<dbReference type="Pfam" id="PF00795">
    <property type="entry name" value="CN_hydrolase"/>
    <property type="match status" value="1"/>
</dbReference>
<reference evidence="4 5" key="1">
    <citation type="submission" date="2024-01" db="EMBL/GenBank/DDBJ databases">
        <title>Multi-omics insights into the function and evolution of sodium benzoate biodegradation pathways in Benzoatithermus flavus gen. nov., sp. nov. from hot spring.</title>
        <authorList>
            <person name="Hu C.-J."/>
            <person name="Li W.-J."/>
        </authorList>
    </citation>
    <scope>NUCLEOTIDE SEQUENCE [LARGE SCALE GENOMIC DNA]</scope>
    <source>
        <strain evidence="4 5">SYSU G07066</strain>
    </source>
</reference>
<organism evidence="4 5">
    <name type="scientific">Benzoatithermus flavus</name>
    <dbReference type="NCBI Taxonomy" id="3108223"/>
    <lineage>
        <taxon>Bacteria</taxon>
        <taxon>Pseudomonadati</taxon>
        <taxon>Pseudomonadota</taxon>
        <taxon>Alphaproteobacteria</taxon>
        <taxon>Geminicoccales</taxon>
        <taxon>Geminicoccaceae</taxon>
        <taxon>Benzoatithermus</taxon>
    </lineage>
</organism>
<dbReference type="PROSITE" id="PS01227">
    <property type="entry name" value="UPF0012"/>
    <property type="match status" value="1"/>
</dbReference>
<dbReference type="InterPro" id="IPR045254">
    <property type="entry name" value="Nit1/2_C-N_Hydrolase"/>
</dbReference>
<keyword evidence="5" id="KW-1185">Reference proteome</keyword>
<protein>
    <submittedName>
        <fullName evidence="4">Carbon-nitrogen hydrolase family protein</fullName>
    </submittedName>
</protein>
<evidence type="ECO:0000256" key="2">
    <source>
        <dbReference type="ARBA" id="ARBA00022801"/>
    </source>
</evidence>
<dbReference type="Gene3D" id="3.60.110.10">
    <property type="entry name" value="Carbon-nitrogen hydrolase"/>
    <property type="match status" value="1"/>
</dbReference>
<dbReference type="InterPro" id="IPR036526">
    <property type="entry name" value="C-N_Hydrolase_sf"/>
</dbReference>
<proteinExistence type="inferred from homology"/>